<feature type="region of interest" description="Disordered" evidence="1">
    <location>
        <begin position="125"/>
        <end position="146"/>
    </location>
</feature>
<protein>
    <submittedName>
        <fullName evidence="2">Uncharacterized protein</fullName>
    </submittedName>
</protein>
<dbReference type="EMBL" id="JABANP010000898">
    <property type="protein sequence ID" value="KAF4678442.1"/>
    <property type="molecule type" value="Genomic_DNA"/>
</dbReference>
<evidence type="ECO:0000313" key="3">
    <source>
        <dbReference type="Proteomes" id="UP000541610"/>
    </source>
</evidence>
<dbReference type="AlphaFoldDB" id="A0A7J6N3D6"/>
<reference evidence="2 3" key="1">
    <citation type="submission" date="2020-04" db="EMBL/GenBank/DDBJ databases">
        <title>Perkinsus olseni comparative genomics.</title>
        <authorList>
            <person name="Bogema D.R."/>
        </authorList>
    </citation>
    <scope>NUCLEOTIDE SEQUENCE [LARGE SCALE GENOMIC DNA]</scope>
    <source>
        <strain evidence="2">00978-12</strain>
    </source>
</reference>
<proteinExistence type="predicted"/>
<feature type="region of interest" description="Disordered" evidence="1">
    <location>
        <begin position="52"/>
        <end position="95"/>
    </location>
</feature>
<evidence type="ECO:0000256" key="1">
    <source>
        <dbReference type="SAM" id="MobiDB-lite"/>
    </source>
</evidence>
<gene>
    <name evidence="2" type="ORF">FOZ60_016581</name>
</gene>
<comment type="caution">
    <text evidence="2">The sequence shown here is derived from an EMBL/GenBank/DDBJ whole genome shotgun (WGS) entry which is preliminary data.</text>
</comment>
<dbReference type="Proteomes" id="UP000541610">
    <property type="component" value="Unassembled WGS sequence"/>
</dbReference>
<feature type="compositionally biased region" description="Basic residues" evidence="1">
    <location>
        <begin position="134"/>
        <end position="144"/>
    </location>
</feature>
<feature type="compositionally biased region" description="Basic and acidic residues" evidence="1">
    <location>
        <begin position="288"/>
        <end position="306"/>
    </location>
</feature>
<organism evidence="2 3">
    <name type="scientific">Perkinsus olseni</name>
    <name type="common">Perkinsus atlanticus</name>
    <dbReference type="NCBI Taxonomy" id="32597"/>
    <lineage>
        <taxon>Eukaryota</taxon>
        <taxon>Sar</taxon>
        <taxon>Alveolata</taxon>
        <taxon>Perkinsozoa</taxon>
        <taxon>Perkinsea</taxon>
        <taxon>Perkinsida</taxon>
        <taxon>Perkinsidae</taxon>
        <taxon>Perkinsus</taxon>
    </lineage>
</organism>
<accession>A0A7J6N3D6</accession>
<dbReference type="OrthoDB" id="10460591at2759"/>
<sequence>MSPEGRSTDDIRDKDTSRVGRLLTPTSACLAELQRSHDERILLLQKMEEELLESEQRYGSRPRKSEPEAVEQTCDRSQGAVMRSEATPSMSRADSLKERLEKKLGLERRIEYELAKALSEADLRSELHQERERRRQARRSRLMGHRRDERIAEAQKRKTAEAMRFQDELNQLMRNREEKIANRLETLRTEKISKVQQIRQKNEARRDRQLERVNAIHDMKRMVDAMASAKRAGDLDRARRAAGEAADEAWKRLAGSRRSRQSALISRKDHSRASLAVPVHAERRVTEVPGEGRENAGERGQQHEVVSEESASCFDPIQEAFEEELKRYLTGIRLNAS</sequence>
<feature type="compositionally biased region" description="Basic and acidic residues" evidence="1">
    <location>
        <begin position="1"/>
        <end position="18"/>
    </location>
</feature>
<name>A0A7J6N3D6_PEROL</name>
<evidence type="ECO:0000313" key="2">
    <source>
        <dbReference type="EMBL" id="KAF4678442.1"/>
    </source>
</evidence>
<feature type="region of interest" description="Disordered" evidence="1">
    <location>
        <begin position="1"/>
        <end position="22"/>
    </location>
</feature>
<feature type="region of interest" description="Disordered" evidence="1">
    <location>
        <begin position="288"/>
        <end position="311"/>
    </location>
</feature>
<feature type="compositionally biased region" description="Basic and acidic residues" evidence="1">
    <location>
        <begin position="52"/>
        <end position="67"/>
    </location>
</feature>